<proteinExistence type="predicted"/>
<evidence type="ECO:0000313" key="1">
    <source>
        <dbReference type="EMBL" id="SVC13760.1"/>
    </source>
</evidence>
<name>A0A382JNR8_9ZZZZ</name>
<organism evidence="1">
    <name type="scientific">marine metagenome</name>
    <dbReference type="NCBI Taxonomy" id="408172"/>
    <lineage>
        <taxon>unclassified sequences</taxon>
        <taxon>metagenomes</taxon>
        <taxon>ecological metagenomes</taxon>
    </lineage>
</organism>
<gene>
    <name evidence="1" type="ORF">METZ01_LOCUS266614</name>
</gene>
<reference evidence="1" key="1">
    <citation type="submission" date="2018-05" db="EMBL/GenBank/DDBJ databases">
        <authorList>
            <person name="Lanie J.A."/>
            <person name="Ng W.-L."/>
            <person name="Kazmierczak K.M."/>
            <person name="Andrzejewski T.M."/>
            <person name="Davidsen T.M."/>
            <person name="Wayne K.J."/>
            <person name="Tettelin H."/>
            <person name="Glass J.I."/>
            <person name="Rusch D."/>
            <person name="Podicherti R."/>
            <person name="Tsui H.-C.T."/>
            <person name="Winkler M.E."/>
        </authorList>
    </citation>
    <scope>NUCLEOTIDE SEQUENCE</scope>
</reference>
<protein>
    <submittedName>
        <fullName evidence="1">Uncharacterized protein</fullName>
    </submittedName>
</protein>
<dbReference type="AlphaFoldDB" id="A0A382JNR8"/>
<feature type="non-terminal residue" evidence="1">
    <location>
        <position position="205"/>
    </location>
</feature>
<sequence length="205" mass="24206">MKNLLTTQQLREKYDPDSILKAIEQSYNQNLEKLRSSLNHPDSPLQKYNRDIQISLLDANQKRSDKLIDEVASTLKDTIYFMTLSKKERTSVTQRMRSYYSELVKNQFLRINYIMEDPEIGSPKHGSDPTPKHKGMRQVFEILKMVKKDLEFEYEYRQSLSRSGYLTGLQISMGKFFITLKSLGMNQKDQITLVQRLFDDFEVDW</sequence>
<dbReference type="EMBL" id="UINC01075509">
    <property type="protein sequence ID" value="SVC13760.1"/>
    <property type="molecule type" value="Genomic_DNA"/>
</dbReference>
<accession>A0A382JNR8</accession>